<organism evidence="14">
    <name type="scientific">Candida tenuis (strain ATCC 10573 / BCRC 21748 / CBS 615 / JCM 9827 / NBRC 10315 / NRRL Y-1498 / VKM Y-70)</name>
    <name type="common">Yeast</name>
    <name type="synonym">Yamadazyma tenuis</name>
    <dbReference type="NCBI Taxonomy" id="590646"/>
    <lineage>
        <taxon>Eukaryota</taxon>
        <taxon>Fungi</taxon>
        <taxon>Dikarya</taxon>
        <taxon>Ascomycota</taxon>
        <taxon>Saccharomycotina</taxon>
        <taxon>Pichiomycetes</taxon>
        <taxon>Debaryomycetaceae</taxon>
        <taxon>Yamadazyma</taxon>
    </lineage>
</organism>
<dbReference type="Gene3D" id="1.50.40.10">
    <property type="entry name" value="Mitochondrial carrier domain"/>
    <property type="match status" value="1"/>
</dbReference>
<comment type="function">
    <text evidence="1">Mitochondrial transporter that mediates uptake of thiamine pyrophosphate (ThPP) into mitochondria.</text>
</comment>
<dbReference type="SUPFAM" id="SSF103506">
    <property type="entry name" value="Mitochondrial carrier"/>
    <property type="match status" value="1"/>
</dbReference>
<dbReference type="HOGENOM" id="CLU_015166_4_0_1"/>
<evidence type="ECO:0000313" key="14">
    <source>
        <dbReference type="Proteomes" id="UP000000707"/>
    </source>
</evidence>
<feature type="repeat" description="Solcar" evidence="11">
    <location>
        <begin position="138"/>
        <end position="231"/>
    </location>
</feature>
<keyword evidence="6 11" id="KW-0812">Transmembrane</keyword>
<evidence type="ECO:0000256" key="1">
    <source>
        <dbReference type="ARBA" id="ARBA00002238"/>
    </source>
</evidence>
<name>G3AZV5_CANTC</name>
<keyword evidence="14" id="KW-1185">Reference proteome</keyword>
<dbReference type="GeneID" id="18246770"/>
<keyword evidence="7" id="KW-0677">Repeat</keyword>
<evidence type="ECO:0000256" key="3">
    <source>
        <dbReference type="ARBA" id="ARBA00006375"/>
    </source>
</evidence>
<dbReference type="EMBL" id="GL996514">
    <property type="protein sequence ID" value="EGV65250.1"/>
    <property type="molecule type" value="Genomic_DNA"/>
</dbReference>
<keyword evidence="9" id="KW-0496">Mitochondrion</keyword>
<dbReference type="PROSITE" id="PS50920">
    <property type="entry name" value="SOLCAR"/>
    <property type="match status" value="3"/>
</dbReference>
<evidence type="ECO:0000256" key="9">
    <source>
        <dbReference type="ARBA" id="ARBA00023128"/>
    </source>
</evidence>
<gene>
    <name evidence="13" type="ORF">CANTEDRAFT_112989</name>
</gene>
<evidence type="ECO:0000256" key="2">
    <source>
        <dbReference type="ARBA" id="ARBA00004225"/>
    </source>
</evidence>
<comment type="similarity">
    <text evidence="3 12">Belongs to the mitochondrial carrier (TC 2.A.29) family.</text>
</comment>
<dbReference type="Proteomes" id="UP000000707">
    <property type="component" value="Unassembled WGS sequence"/>
</dbReference>
<evidence type="ECO:0000256" key="10">
    <source>
        <dbReference type="ARBA" id="ARBA00023136"/>
    </source>
</evidence>
<dbReference type="InterPro" id="IPR018108">
    <property type="entry name" value="MCP_transmembrane"/>
</dbReference>
<accession>G3AZV5</accession>
<proteinExistence type="inferred from homology"/>
<dbReference type="InterPro" id="IPR050567">
    <property type="entry name" value="Mitochondrial_Carrier"/>
</dbReference>
<evidence type="ECO:0000256" key="6">
    <source>
        <dbReference type="ARBA" id="ARBA00022692"/>
    </source>
</evidence>
<evidence type="ECO:0000256" key="8">
    <source>
        <dbReference type="ARBA" id="ARBA00022989"/>
    </source>
</evidence>
<evidence type="ECO:0000256" key="5">
    <source>
        <dbReference type="ARBA" id="ARBA00022448"/>
    </source>
</evidence>
<evidence type="ECO:0000256" key="4">
    <source>
        <dbReference type="ARBA" id="ARBA00021935"/>
    </source>
</evidence>
<evidence type="ECO:0000256" key="12">
    <source>
        <dbReference type="RuleBase" id="RU000488"/>
    </source>
</evidence>
<protein>
    <recommendedName>
        <fullName evidence="4">Mitochondrial thiamine pyrophosphate carrier 1</fullName>
    </recommendedName>
</protein>
<dbReference type="PANTHER" id="PTHR45624:SF9">
    <property type="entry name" value="CARRIER PROTEIN, PUTATIVE (AFU_ORTHOLOGUE AFUA_4G06390)-RELATED"/>
    <property type="match status" value="1"/>
</dbReference>
<dbReference type="RefSeq" id="XP_006684936.1">
    <property type="nucleotide sequence ID" value="XM_006684873.1"/>
</dbReference>
<evidence type="ECO:0000256" key="11">
    <source>
        <dbReference type="PROSITE-ProRule" id="PRU00282"/>
    </source>
</evidence>
<dbReference type="PANTHER" id="PTHR45624">
    <property type="entry name" value="MITOCHONDRIAL BASIC AMINO ACIDS TRANSPORTER-RELATED"/>
    <property type="match status" value="1"/>
</dbReference>
<keyword evidence="8" id="KW-1133">Transmembrane helix</keyword>
<feature type="repeat" description="Solcar" evidence="11">
    <location>
        <begin position="37"/>
        <end position="120"/>
    </location>
</feature>
<reference evidence="13 14" key="1">
    <citation type="journal article" date="2011" name="Proc. Natl. Acad. Sci. U.S.A.">
        <title>Comparative genomics of xylose-fermenting fungi for enhanced biofuel production.</title>
        <authorList>
            <person name="Wohlbach D.J."/>
            <person name="Kuo A."/>
            <person name="Sato T.K."/>
            <person name="Potts K.M."/>
            <person name="Salamov A.A."/>
            <person name="LaButti K.M."/>
            <person name="Sun H."/>
            <person name="Clum A."/>
            <person name="Pangilinan J.L."/>
            <person name="Lindquist E.A."/>
            <person name="Lucas S."/>
            <person name="Lapidus A."/>
            <person name="Jin M."/>
            <person name="Gunawan C."/>
            <person name="Balan V."/>
            <person name="Dale B.E."/>
            <person name="Jeffries T.W."/>
            <person name="Zinkel R."/>
            <person name="Barry K.W."/>
            <person name="Grigoriev I.V."/>
            <person name="Gasch A.P."/>
        </authorList>
    </citation>
    <scope>NUCLEOTIDE SEQUENCE [LARGE SCALE GENOMIC DNA]</scope>
    <source>
        <strain evidence="13">ATCC 10573</strain>
        <strain evidence="14">ATCC 10573 / BCRC 21748 / CBS 615 / JCM 9827 / NBRC 10315 / NRRL Y-1498 / VKM Y-70</strain>
    </source>
</reference>
<evidence type="ECO:0000256" key="7">
    <source>
        <dbReference type="ARBA" id="ARBA00022737"/>
    </source>
</evidence>
<evidence type="ECO:0000313" key="13">
    <source>
        <dbReference type="EMBL" id="EGV65250.1"/>
    </source>
</evidence>
<dbReference type="eggNOG" id="KOG0758">
    <property type="taxonomic scope" value="Eukaryota"/>
</dbReference>
<dbReference type="OrthoDB" id="2382881at2759"/>
<comment type="subcellular location">
    <subcellularLocation>
        <location evidence="2">Mitochondrion membrane</location>
        <topology evidence="2">Multi-pass membrane protein</topology>
    </subcellularLocation>
</comment>
<keyword evidence="10 11" id="KW-0472">Membrane</keyword>
<dbReference type="EMBL" id="GL996514">
    <property type="protein sequence ID" value="EGV65249.1"/>
    <property type="molecule type" value="Genomic_DNA"/>
</dbReference>
<dbReference type="AlphaFoldDB" id="G3AZV5"/>
<sequence length="334" mass="37077">MTHVDPKPSSQTPSGGIPAITGSINHTNAIHVFPEHLQPWKPTVISYGSSFLSTTIGFPMDTIKTRMQTHPEFKSYFDCALKTYKAEGINGFFRGIWAPLVSSSFSKSINVSLFTQCKPYVHNGLFPYDDSDIHPFVRNIPTCFLSGMVAGAGVSVFACPFEFTKIFAQISKLVERNTVSKASNGSTLATFKKIIKYEGPMGLYSGFRYHIVRDALSSGVYYSVYETMKYTMNTVINKDATKNSPISVVLAGGLSGVTCWIVVFPIDTAKSLLQKQVVSNIFCKKDRLQPKPVKRPKITISRNMYRGLGISVTRSFIVNMVFFSTFEFLMGHIA</sequence>
<keyword evidence="5 12" id="KW-0813">Transport</keyword>
<dbReference type="InterPro" id="IPR023395">
    <property type="entry name" value="MCP_dom_sf"/>
</dbReference>
<dbReference type="KEGG" id="cten:18246770"/>
<feature type="repeat" description="Solcar" evidence="11">
    <location>
        <begin position="243"/>
        <end position="332"/>
    </location>
</feature>
<dbReference type="GO" id="GO:0022857">
    <property type="term" value="F:transmembrane transporter activity"/>
    <property type="evidence" value="ECO:0007669"/>
    <property type="project" value="TreeGrafter"/>
</dbReference>
<dbReference type="Pfam" id="PF00153">
    <property type="entry name" value="Mito_carr"/>
    <property type="match status" value="3"/>
</dbReference>
<dbReference type="GO" id="GO:0031966">
    <property type="term" value="C:mitochondrial membrane"/>
    <property type="evidence" value="ECO:0007669"/>
    <property type="project" value="UniProtKB-SubCell"/>
</dbReference>